<dbReference type="Pfam" id="PF00400">
    <property type="entry name" value="WD40"/>
    <property type="match status" value="1"/>
</dbReference>
<evidence type="ECO:0000256" key="1">
    <source>
        <dbReference type="ARBA" id="ARBA00004496"/>
    </source>
</evidence>
<gene>
    <name evidence="4" type="ORF">AX774_g3949</name>
</gene>
<sequence>MEPHAYWSNLKHKIKPHKEGAVNIVAFDNSGDYLFSGGQDKRIILLNSNSGKVITSYEGHGREVLDVCVSVCLWDIEKGEIPQTKSHA</sequence>
<dbReference type="SUPFAM" id="SSF50978">
    <property type="entry name" value="WD40 repeat-like"/>
    <property type="match status" value="1"/>
</dbReference>
<keyword evidence="5" id="KW-1185">Reference proteome</keyword>
<keyword evidence="2" id="KW-0963">Cytoplasm</keyword>
<dbReference type="InterPro" id="IPR036322">
    <property type="entry name" value="WD40_repeat_dom_sf"/>
</dbReference>
<dbReference type="InterPro" id="IPR001680">
    <property type="entry name" value="WD40_rpt"/>
</dbReference>
<evidence type="ECO:0000313" key="5">
    <source>
        <dbReference type="Proteomes" id="UP000188320"/>
    </source>
</evidence>
<dbReference type="OrthoDB" id="1068471at2759"/>
<protein>
    <submittedName>
        <fullName evidence="4">WD repeat domain-containing protein 83</fullName>
    </submittedName>
</protein>
<dbReference type="AlphaFoldDB" id="A0A1R1PNP3"/>
<comment type="subcellular location">
    <subcellularLocation>
        <location evidence="1">Cytoplasm</location>
    </subcellularLocation>
</comment>
<dbReference type="EMBL" id="LSSK01000637">
    <property type="protein sequence ID" value="OMH82561.1"/>
    <property type="molecule type" value="Genomic_DNA"/>
</dbReference>
<dbReference type="GO" id="GO:0005737">
    <property type="term" value="C:cytoplasm"/>
    <property type="evidence" value="ECO:0007669"/>
    <property type="project" value="UniProtKB-SubCell"/>
</dbReference>
<proteinExistence type="inferred from homology"/>
<dbReference type="InterPro" id="IPR015943">
    <property type="entry name" value="WD40/YVTN_repeat-like_dom_sf"/>
</dbReference>
<dbReference type="InterPro" id="IPR051980">
    <property type="entry name" value="WD_repeat_MORG1"/>
</dbReference>
<organism evidence="4 5">
    <name type="scientific">Zancudomyces culisetae</name>
    <name type="common">Gut fungus</name>
    <name type="synonym">Smittium culisetae</name>
    <dbReference type="NCBI Taxonomy" id="1213189"/>
    <lineage>
        <taxon>Eukaryota</taxon>
        <taxon>Fungi</taxon>
        <taxon>Fungi incertae sedis</taxon>
        <taxon>Zoopagomycota</taxon>
        <taxon>Kickxellomycotina</taxon>
        <taxon>Harpellomycetes</taxon>
        <taxon>Harpellales</taxon>
        <taxon>Legeriomycetaceae</taxon>
        <taxon>Zancudomyces</taxon>
    </lineage>
</organism>
<dbReference type="GO" id="GO:0071013">
    <property type="term" value="C:catalytic step 2 spliceosome"/>
    <property type="evidence" value="ECO:0007669"/>
    <property type="project" value="TreeGrafter"/>
</dbReference>
<evidence type="ECO:0000313" key="4">
    <source>
        <dbReference type="EMBL" id="OMH82561.1"/>
    </source>
</evidence>
<dbReference type="Gene3D" id="2.130.10.10">
    <property type="entry name" value="YVTN repeat-like/Quinoprotein amine dehydrogenase"/>
    <property type="match status" value="1"/>
</dbReference>
<dbReference type="GO" id="GO:0000398">
    <property type="term" value="P:mRNA splicing, via spliceosome"/>
    <property type="evidence" value="ECO:0007669"/>
    <property type="project" value="TreeGrafter"/>
</dbReference>
<accession>A0A1R1PNP3</accession>
<dbReference type="PANTHER" id="PTHR22842:SF3">
    <property type="entry name" value="WD REPEAT DOMAIN-CONTAINING PROTEIN 83"/>
    <property type="match status" value="1"/>
</dbReference>
<dbReference type="PANTHER" id="PTHR22842">
    <property type="entry name" value="WD40 REPEAT PROTEIN"/>
    <property type="match status" value="1"/>
</dbReference>
<comment type="caution">
    <text evidence="4">The sequence shown here is derived from an EMBL/GenBank/DDBJ whole genome shotgun (WGS) entry which is preliminary data.</text>
</comment>
<comment type="similarity">
    <text evidence="3">Belongs to the WD repeat MORG1 family.</text>
</comment>
<evidence type="ECO:0000256" key="2">
    <source>
        <dbReference type="ARBA" id="ARBA00022490"/>
    </source>
</evidence>
<dbReference type="Proteomes" id="UP000188320">
    <property type="component" value="Unassembled WGS sequence"/>
</dbReference>
<reference evidence="5" key="1">
    <citation type="submission" date="2017-01" db="EMBL/GenBank/DDBJ databases">
        <authorList>
            <person name="Wang Y."/>
            <person name="White M."/>
            <person name="Kvist S."/>
            <person name="Moncalvo J.-M."/>
        </authorList>
    </citation>
    <scope>NUCLEOTIDE SEQUENCE [LARGE SCALE GENOMIC DNA]</scope>
    <source>
        <strain evidence="5">COL-18-3</strain>
    </source>
</reference>
<evidence type="ECO:0000256" key="3">
    <source>
        <dbReference type="ARBA" id="ARBA00038145"/>
    </source>
</evidence>
<name>A0A1R1PNP3_ZANCU</name>